<keyword evidence="1" id="KW-0812">Transmembrane</keyword>
<proteinExistence type="predicted"/>
<feature type="transmembrane region" description="Helical" evidence="1">
    <location>
        <begin position="12"/>
        <end position="36"/>
    </location>
</feature>
<gene>
    <name evidence="2" type="ORF">CLV29_2205</name>
</gene>
<keyword evidence="3" id="KW-1185">Reference proteome</keyword>
<evidence type="ECO:0000313" key="3">
    <source>
        <dbReference type="Proteomes" id="UP000295371"/>
    </source>
</evidence>
<feature type="transmembrane region" description="Helical" evidence="1">
    <location>
        <begin position="116"/>
        <end position="134"/>
    </location>
</feature>
<feature type="transmembrane region" description="Helical" evidence="1">
    <location>
        <begin position="94"/>
        <end position="110"/>
    </location>
</feature>
<comment type="caution">
    <text evidence="2">The sequence shown here is derived from an EMBL/GenBank/DDBJ whole genome shotgun (WGS) entry which is preliminary data.</text>
</comment>
<evidence type="ECO:0000313" key="2">
    <source>
        <dbReference type="EMBL" id="TDT34533.1"/>
    </source>
</evidence>
<organism evidence="2 3">
    <name type="scientific">Naumannella halotolerans</name>
    <dbReference type="NCBI Taxonomy" id="993414"/>
    <lineage>
        <taxon>Bacteria</taxon>
        <taxon>Bacillati</taxon>
        <taxon>Actinomycetota</taxon>
        <taxon>Actinomycetes</taxon>
        <taxon>Propionibacteriales</taxon>
        <taxon>Propionibacteriaceae</taxon>
        <taxon>Naumannella</taxon>
    </lineage>
</organism>
<keyword evidence="1" id="KW-1133">Transmembrane helix</keyword>
<dbReference type="EMBL" id="SOAW01000001">
    <property type="protein sequence ID" value="TDT34533.1"/>
    <property type="molecule type" value="Genomic_DNA"/>
</dbReference>
<sequence>MITEPPRPGLLTAAAVATMVGSLLWLCGFSLLWLLLYSAMQAVAGTEGFSGTYHLLYPFHRNLLDGGVVPAYLLPSVALVLGGLLLMRAAWVRLAATAWGAVAIGWGALWQSGQPALWAPAAAYIGIVVLVLWTPEVGRWYRWQAESAGAGLAQTPGQARMGP</sequence>
<keyword evidence="1" id="KW-0472">Membrane</keyword>
<accession>A0A4R7JCX4</accession>
<name>A0A4R7JCX4_9ACTN</name>
<protein>
    <submittedName>
        <fullName evidence="2">Uncharacterized protein</fullName>
    </submittedName>
</protein>
<evidence type="ECO:0000256" key="1">
    <source>
        <dbReference type="SAM" id="Phobius"/>
    </source>
</evidence>
<dbReference type="Proteomes" id="UP000295371">
    <property type="component" value="Unassembled WGS sequence"/>
</dbReference>
<feature type="transmembrane region" description="Helical" evidence="1">
    <location>
        <begin position="69"/>
        <end position="87"/>
    </location>
</feature>
<dbReference type="AlphaFoldDB" id="A0A4R7JCX4"/>
<reference evidence="2 3" key="1">
    <citation type="submission" date="2019-03" db="EMBL/GenBank/DDBJ databases">
        <title>Genomic Encyclopedia of Archaeal and Bacterial Type Strains, Phase II (KMG-II): from individual species to whole genera.</title>
        <authorList>
            <person name="Goeker M."/>
        </authorList>
    </citation>
    <scope>NUCLEOTIDE SEQUENCE [LARGE SCALE GENOMIC DNA]</scope>
    <source>
        <strain evidence="2 3">DSM 24323</strain>
    </source>
</reference>